<protein>
    <submittedName>
        <fullName evidence="2">Uncharacterized protein</fullName>
    </submittedName>
</protein>
<keyword evidence="3" id="KW-1185">Reference proteome</keyword>
<feature type="compositionally biased region" description="Polar residues" evidence="1">
    <location>
        <begin position="21"/>
        <end position="33"/>
    </location>
</feature>
<sequence>MWPGDRTEPSMGTSRIPDMDTSPTLGASSSPVATTPIEAEDRIEDGVSFFLRVDEPSEVNHAQYQIISFFLNNSPFL</sequence>
<proteinExistence type="predicted"/>
<comment type="caution">
    <text evidence="2">The sequence shown here is derived from an EMBL/GenBank/DDBJ whole genome shotgun (WGS) entry which is preliminary data.</text>
</comment>
<evidence type="ECO:0000313" key="2">
    <source>
        <dbReference type="EMBL" id="KAH3778199.1"/>
    </source>
</evidence>
<dbReference type="Proteomes" id="UP000828390">
    <property type="component" value="Unassembled WGS sequence"/>
</dbReference>
<evidence type="ECO:0000256" key="1">
    <source>
        <dbReference type="SAM" id="MobiDB-lite"/>
    </source>
</evidence>
<accession>A0A9D4EFH2</accession>
<gene>
    <name evidence="2" type="ORF">DPMN_179653</name>
</gene>
<organism evidence="2 3">
    <name type="scientific">Dreissena polymorpha</name>
    <name type="common">Zebra mussel</name>
    <name type="synonym">Mytilus polymorpha</name>
    <dbReference type="NCBI Taxonomy" id="45954"/>
    <lineage>
        <taxon>Eukaryota</taxon>
        <taxon>Metazoa</taxon>
        <taxon>Spiralia</taxon>
        <taxon>Lophotrochozoa</taxon>
        <taxon>Mollusca</taxon>
        <taxon>Bivalvia</taxon>
        <taxon>Autobranchia</taxon>
        <taxon>Heteroconchia</taxon>
        <taxon>Euheterodonta</taxon>
        <taxon>Imparidentia</taxon>
        <taxon>Neoheterodontei</taxon>
        <taxon>Myida</taxon>
        <taxon>Dreissenoidea</taxon>
        <taxon>Dreissenidae</taxon>
        <taxon>Dreissena</taxon>
    </lineage>
</organism>
<feature type="region of interest" description="Disordered" evidence="1">
    <location>
        <begin position="1"/>
        <end position="37"/>
    </location>
</feature>
<evidence type="ECO:0000313" key="3">
    <source>
        <dbReference type="Proteomes" id="UP000828390"/>
    </source>
</evidence>
<dbReference type="EMBL" id="JAIWYP010000009">
    <property type="protein sequence ID" value="KAH3778199.1"/>
    <property type="molecule type" value="Genomic_DNA"/>
</dbReference>
<reference evidence="2" key="1">
    <citation type="journal article" date="2019" name="bioRxiv">
        <title>The Genome of the Zebra Mussel, Dreissena polymorpha: A Resource for Invasive Species Research.</title>
        <authorList>
            <person name="McCartney M.A."/>
            <person name="Auch B."/>
            <person name="Kono T."/>
            <person name="Mallez S."/>
            <person name="Zhang Y."/>
            <person name="Obille A."/>
            <person name="Becker A."/>
            <person name="Abrahante J.E."/>
            <person name="Garbe J."/>
            <person name="Badalamenti J.P."/>
            <person name="Herman A."/>
            <person name="Mangelson H."/>
            <person name="Liachko I."/>
            <person name="Sullivan S."/>
            <person name="Sone E.D."/>
            <person name="Koren S."/>
            <person name="Silverstein K.A.T."/>
            <person name="Beckman K.B."/>
            <person name="Gohl D.M."/>
        </authorList>
    </citation>
    <scope>NUCLEOTIDE SEQUENCE</scope>
    <source>
        <strain evidence="2">Duluth1</strain>
        <tissue evidence="2">Whole animal</tissue>
    </source>
</reference>
<reference evidence="2" key="2">
    <citation type="submission" date="2020-11" db="EMBL/GenBank/DDBJ databases">
        <authorList>
            <person name="McCartney M.A."/>
            <person name="Auch B."/>
            <person name="Kono T."/>
            <person name="Mallez S."/>
            <person name="Becker A."/>
            <person name="Gohl D.M."/>
            <person name="Silverstein K.A.T."/>
            <person name="Koren S."/>
            <person name="Bechman K.B."/>
            <person name="Herman A."/>
            <person name="Abrahante J.E."/>
            <person name="Garbe J."/>
        </authorList>
    </citation>
    <scope>NUCLEOTIDE SEQUENCE</scope>
    <source>
        <strain evidence="2">Duluth1</strain>
        <tissue evidence="2">Whole animal</tissue>
    </source>
</reference>
<name>A0A9D4EFH2_DREPO</name>
<dbReference type="AlphaFoldDB" id="A0A9D4EFH2"/>